<protein>
    <submittedName>
        <fullName evidence="2">Antibiotic biosynthesis monooxygenase</fullName>
    </submittedName>
</protein>
<dbReference type="Proteomes" id="UP000313231">
    <property type="component" value="Unassembled WGS sequence"/>
</dbReference>
<dbReference type="EMBL" id="VDMP01000024">
    <property type="protein sequence ID" value="TNM39783.1"/>
    <property type="molecule type" value="Genomic_DNA"/>
</dbReference>
<accession>A0A5C4VV91</accession>
<dbReference type="OrthoDB" id="9798157at2"/>
<evidence type="ECO:0000313" key="3">
    <source>
        <dbReference type="Proteomes" id="UP000313231"/>
    </source>
</evidence>
<dbReference type="InterPro" id="IPR011008">
    <property type="entry name" value="Dimeric_a/b-barrel"/>
</dbReference>
<feature type="domain" description="ABM" evidence="1">
    <location>
        <begin position="2"/>
        <end position="92"/>
    </location>
</feature>
<dbReference type="InterPro" id="IPR007138">
    <property type="entry name" value="ABM_dom"/>
</dbReference>
<dbReference type="GO" id="GO:0004497">
    <property type="term" value="F:monooxygenase activity"/>
    <property type="evidence" value="ECO:0007669"/>
    <property type="project" value="UniProtKB-KW"/>
</dbReference>
<keyword evidence="2" id="KW-0560">Oxidoreductase</keyword>
<dbReference type="SUPFAM" id="SSF54909">
    <property type="entry name" value="Dimeric alpha+beta barrel"/>
    <property type="match status" value="1"/>
</dbReference>
<gene>
    <name evidence="2" type="ORF">FHP29_13075</name>
</gene>
<keyword evidence="2" id="KW-0503">Monooxygenase</keyword>
<name>A0A5C4VV91_9ACTN</name>
<comment type="caution">
    <text evidence="2">The sequence shown here is derived from an EMBL/GenBank/DDBJ whole genome shotgun (WGS) entry which is preliminary data.</text>
</comment>
<proteinExistence type="predicted"/>
<dbReference type="AlphaFoldDB" id="A0A5C4VV91"/>
<evidence type="ECO:0000313" key="2">
    <source>
        <dbReference type="EMBL" id="TNM39783.1"/>
    </source>
</evidence>
<reference evidence="2 3" key="1">
    <citation type="journal article" date="2016" name="Int. J. Syst. Evol. Microbiol.">
        <title>Nocardioides albidus sp. nov., an actinobacterium isolated from garden soil.</title>
        <authorList>
            <person name="Singh H."/>
            <person name="Du J."/>
            <person name="Trinh H."/>
            <person name="Won K."/>
            <person name="Yang J.E."/>
            <person name="Yin C."/>
            <person name="Kook M."/>
            <person name="Yi T.H."/>
        </authorList>
    </citation>
    <scope>NUCLEOTIDE SEQUENCE [LARGE SCALE GENOMIC DNA]</scope>
    <source>
        <strain evidence="2 3">CCTCC AB 2015297</strain>
    </source>
</reference>
<keyword evidence="3" id="KW-1185">Reference proteome</keyword>
<evidence type="ECO:0000259" key="1">
    <source>
        <dbReference type="PROSITE" id="PS51725"/>
    </source>
</evidence>
<organism evidence="2 3">
    <name type="scientific">Nocardioides albidus</name>
    <dbReference type="NCBI Taxonomy" id="1517589"/>
    <lineage>
        <taxon>Bacteria</taxon>
        <taxon>Bacillati</taxon>
        <taxon>Actinomycetota</taxon>
        <taxon>Actinomycetes</taxon>
        <taxon>Propionibacteriales</taxon>
        <taxon>Nocardioidaceae</taxon>
        <taxon>Nocardioides</taxon>
    </lineage>
</organism>
<dbReference type="PROSITE" id="PS51725">
    <property type="entry name" value="ABM"/>
    <property type="match status" value="1"/>
</dbReference>
<dbReference type="Pfam" id="PF03992">
    <property type="entry name" value="ABM"/>
    <property type="match status" value="1"/>
</dbReference>
<sequence length="102" mass="11620">MILEHAVLPVLPGQEADFEAAFGQARSIISSMPGFRGLALRRSLESPSHYLLLVEWDTVEDHTEGFRGSPQYDEWRALLHRFYDPFPVVEHFVDVPLGDLRA</sequence>
<dbReference type="RefSeq" id="WP_139623272.1">
    <property type="nucleotide sequence ID" value="NZ_VDMP01000024.1"/>
</dbReference>
<dbReference type="Gene3D" id="3.30.70.100">
    <property type="match status" value="1"/>
</dbReference>